<dbReference type="AlphaFoldDB" id="A0A484MBR2"/>
<dbReference type="InterPro" id="IPR007321">
    <property type="entry name" value="Transposase_28"/>
</dbReference>
<evidence type="ECO:0000259" key="3">
    <source>
        <dbReference type="Pfam" id="PF04195"/>
    </source>
</evidence>
<feature type="compositionally biased region" description="Low complexity" evidence="2">
    <location>
        <begin position="9"/>
        <end position="30"/>
    </location>
</feature>
<accession>A0A484MBR2</accession>
<dbReference type="EMBL" id="OOIL02003144">
    <property type="protein sequence ID" value="VFQ86413.1"/>
    <property type="molecule type" value="Genomic_DNA"/>
</dbReference>
<dbReference type="Proteomes" id="UP000595140">
    <property type="component" value="Unassembled WGS sequence"/>
</dbReference>
<dbReference type="PANTHER" id="PTHR31099:SF28">
    <property type="entry name" value="F5J5.12"/>
    <property type="match status" value="1"/>
</dbReference>
<keyword evidence="5" id="KW-1185">Reference proteome</keyword>
<dbReference type="OrthoDB" id="1839207at2759"/>
<feature type="coiled-coil region" evidence="1">
    <location>
        <begin position="463"/>
        <end position="525"/>
    </location>
</feature>
<keyword evidence="1" id="KW-0175">Coiled coil</keyword>
<feature type="compositionally biased region" description="Basic residues" evidence="2">
    <location>
        <begin position="391"/>
        <end position="414"/>
    </location>
</feature>
<gene>
    <name evidence="4" type="ORF">CCAM_LOCUS28189</name>
</gene>
<feature type="domain" description="Transposase (putative) gypsy type" evidence="3">
    <location>
        <begin position="138"/>
        <end position="201"/>
    </location>
</feature>
<evidence type="ECO:0000256" key="2">
    <source>
        <dbReference type="SAM" id="MobiDB-lite"/>
    </source>
</evidence>
<evidence type="ECO:0000313" key="4">
    <source>
        <dbReference type="EMBL" id="VFQ86413.1"/>
    </source>
</evidence>
<name>A0A484MBR2_9ASTE</name>
<reference evidence="4 5" key="1">
    <citation type="submission" date="2018-04" db="EMBL/GenBank/DDBJ databases">
        <authorList>
            <person name="Vogel A."/>
        </authorList>
    </citation>
    <scope>NUCLEOTIDE SEQUENCE [LARGE SCALE GENOMIC DNA]</scope>
</reference>
<feature type="region of interest" description="Disordered" evidence="2">
    <location>
        <begin position="320"/>
        <end position="343"/>
    </location>
</feature>
<evidence type="ECO:0000256" key="1">
    <source>
        <dbReference type="SAM" id="Coils"/>
    </source>
</evidence>
<dbReference type="Pfam" id="PF04195">
    <property type="entry name" value="Transposase_28"/>
    <property type="match status" value="1"/>
</dbReference>
<evidence type="ECO:0000313" key="5">
    <source>
        <dbReference type="Proteomes" id="UP000595140"/>
    </source>
</evidence>
<dbReference type="PANTHER" id="PTHR31099">
    <property type="entry name" value="OS06G0165300 PROTEIN"/>
    <property type="match status" value="1"/>
</dbReference>
<feature type="compositionally biased region" description="Basic and acidic residues" evidence="2">
    <location>
        <begin position="368"/>
        <end position="388"/>
    </location>
</feature>
<feature type="region of interest" description="Disordered" evidence="2">
    <location>
        <begin position="356"/>
        <end position="417"/>
    </location>
</feature>
<proteinExistence type="predicted"/>
<feature type="region of interest" description="Disordered" evidence="2">
    <location>
        <begin position="1"/>
        <end position="50"/>
    </location>
</feature>
<protein>
    <recommendedName>
        <fullName evidence="3">Transposase (putative) gypsy type domain-containing protein</fullName>
    </recommendedName>
</protein>
<sequence length="621" mass="69787">MSSDSQNISGESYGSGSQPSSSDQSDSASPPVTPLIRRPSHQSSSQPWEIVTQEPVPLNQLPSRFNPKVLSWDQWEERLGSLGYLALDSGPVFKESSKVTKKVLAEVRSVLPPGYKLLSKTTWPNIIEPHQGNRLGFHVASLEGGIIFPLRPLLVEICNKINLLPSQLTPNAHRFLDFFVNICESLKIKPSLDLFLHMYDVLLGTSNCPGFVYFHSRANSKGFLTGLPPSHKKWKQRFVFIEFPSDQFPLSNREWADRVIKPERVHPEPTKELEDACEKLLKGDPVTGKPYAYGGWVYRLPNPDGGVMSTIIEDDDDDVEVHANQSSSRLPSPPHIPKMEDAPSARCTPIHELIHSQKLKSPSATHLSESDRVTSPKKDVKAKGKETGHSSSHKKAQKRKGSHKTSRGERKKKVRLSDLEGESIEETFLSLAKKLSKVGVISEEVGRSILEPKDQVSELTLLLDSAKLEINDRVEREKKLEEELMAERARLEEERAKLAEEKRKVAELEEALGQAEESARAKEEAFPTKAADWAACHHSEVARSILTSPVATMDFFKVMYQEPEGKRMITDVGSYGFQCGQKEERSLLYKRLYKRDPSFDPAKLKLPALYKEEPTPFFPLK</sequence>
<organism evidence="4 5">
    <name type="scientific">Cuscuta campestris</name>
    <dbReference type="NCBI Taxonomy" id="132261"/>
    <lineage>
        <taxon>Eukaryota</taxon>
        <taxon>Viridiplantae</taxon>
        <taxon>Streptophyta</taxon>
        <taxon>Embryophyta</taxon>
        <taxon>Tracheophyta</taxon>
        <taxon>Spermatophyta</taxon>
        <taxon>Magnoliopsida</taxon>
        <taxon>eudicotyledons</taxon>
        <taxon>Gunneridae</taxon>
        <taxon>Pentapetalae</taxon>
        <taxon>asterids</taxon>
        <taxon>lamiids</taxon>
        <taxon>Solanales</taxon>
        <taxon>Convolvulaceae</taxon>
        <taxon>Cuscuteae</taxon>
        <taxon>Cuscuta</taxon>
        <taxon>Cuscuta subgen. Grammica</taxon>
        <taxon>Cuscuta sect. Cleistogrammica</taxon>
    </lineage>
</organism>